<feature type="compositionally biased region" description="Pro residues" evidence="2">
    <location>
        <begin position="64"/>
        <end position="74"/>
    </location>
</feature>
<sequence>MSQQYEFAAPPMSAFSPPSQPYFAPPPRQTPPSNGGYPVPQPSISPAAMSPPPNKQGYSSAEYPAPPSASPTPSDPIAKQNEAAFLHNQSIGQAVTMEKMPGGAPAYGQFVGAHSTTQDDVGIFNGGSYRISHRDTNSLLTIQLAVGCPLTARPGAMIAMSPTITLRGSFSFSFKKWLVGGSMTTSHYTGPGELLLAPPMLGDIIVLPINSGEQWNVGRDSFLAHTSGVHHEYAAQSLSKGFFSGEGFFVYEFTGDGLLWMQSFGAIIKKDGGESYFVDNGHLVAWKCAYEIERVASGGLVSGFSSREGLACKFKGPGTVYLQTRNLKSFAAQMKVTSANM</sequence>
<dbReference type="Proteomes" id="UP001154252">
    <property type="component" value="Unassembled WGS sequence"/>
</dbReference>
<dbReference type="AlphaFoldDB" id="A0A9W4P725"/>
<keyword evidence="1" id="KW-0496">Mitochondrion</keyword>
<name>A0A9W4P725_9EURO</name>
<keyword evidence="4" id="KW-1185">Reference proteome</keyword>
<accession>A0A9W4P725</accession>
<evidence type="ECO:0000313" key="3">
    <source>
        <dbReference type="EMBL" id="CAG8899025.1"/>
    </source>
</evidence>
<proteinExistence type="inferred from homology"/>
<dbReference type="PANTHER" id="PTHR43657:SF1">
    <property type="entry name" value="ALTERED INHERITANCE OF MITOCHONDRIA PROTEIN 24, MITOCHONDRIAL"/>
    <property type="match status" value="1"/>
</dbReference>
<evidence type="ECO:0000313" key="4">
    <source>
        <dbReference type="Proteomes" id="UP001154252"/>
    </source>
</evidence>
<dbReference type="InterPro" id="IPR036983">
    <property type="entry name" value="AIM24_sf"/>
</dbReference>
<organism evidence="3 4">
    <name type="scientific">Penicillium egyptiacum</name>
    <dbReference type="NCBI Taxonomy" id="1303716"/>
    <lineage>
        <taxon>Eukaryota</taxon>
        <taxon>Fungi</taxon>
        <taxon>Dikarya</taxon>
        <taxon>Ascomycota</taxon>
        <taxon>Pezizomycotina</taxon>
        <taxon>Eurotiomycetes</taxon>
        <taxon>Eurotiomycetidae</taxon>
        <taxon>Eurotiales</taxon>
        <taxon>Aspergillaceae</taxon>
        <taxon>Penicillium</taxon>
    </lineage>
</organism>
<dbReference type="SUPFAM" id="SSF51219">
    <property type="entry name" value="TRAP-like"/>
    <property type="match status" value="1"/>
</dbReference>
<comment type="caution">
    <text evidence="3">The sequence shown here is derived from an EMBL/GenBank/DDBJ whole genome shotgun (WGS) entry which is preliminary data.</text>
</comment>
<dbReference type="OrthoDB" id="1705416at2759"/>
<feature type="region of interest" description="Disordered" evidence="2">
    <location>
        <begin position="1"/>
        <end position="77"/>
    </location>
</feature>
<dbReference type="GO" id="GO:0005739">
    <property type="term" value="C:mitochondrion"/>
    <property type="evidence" value="ECO:0007669"/>
    <property type="project" value="UniProtKB-SubCell"/>
</dbReference>
<feature type="compositionally biased region" description="Pro residues" evidence="2">
    <location>
        <begin position="18"/>
        <end position="30"/>
    </location>
</feature>
<dbReference type="EMBL" id="CAJVRC010000863">
    <property type="protein sequence ID" value="CAG8899025.1"/>
    <property type="molecule type" value="Genomic_DNA"/>
</dbReference>
<gene>
    <name evidence="3" type="ORF">PEGY_LOCUS5552</name>
</gene>
<dbReference type="InterPro" id="IPR002838">
    <property type="entry name" value="AIM24"/>
</dbReference>
<comment type="subcellular location">
    <subcellularLocation>
        <location evidence="1">Mitochondrion</location>
    </subcellularLocation>
</comment>
<protein>
    <recommendedName>
        <fullName evidence="1">Altered inheritance of mitochondria protein 24, mitochondrial</fullName>
    </recommendedName>
</protein>
<dbReference type="PANTHER" id="PTHR43657">
    <property type="entry name" value="TRYPTOPHAN RNA-BINDING ATTENUATOR PROTEIN-LIKE PROTEIN"/>
    <property type="match status" value="1"/>
</dbReference>
<comment type="similarity">
    <text evidence="1">Belongs to the AIM24 family.</text>
</comment>
<evidence type="ECO:0000256" key="1">
    <source>
        <dbReference type="RuleBase" id="RU363045"/>
    </source>
</evidence>
<dbReference type="NCBIfam" id="TIGR00266">
    <property type="entry name" value="TIGR00266 family protein"/>
    <property type="match status" value="1"/>
</dbReference>
<dbReference type="Gene3D" id="3.60.160.10">
    <property type="entry name" value="Mitochondrial biogenesis AIM24"/>
    <property type="match status" value="1"/>
</dbReference>
<evidence type="ECO:0000256" key="2">
    <source>
        <dbReference type="SAM" id="MobiDB-lite"/>
    </source>
</evidence>
<feature type="compositionally biased region" description="Pro residues" evidence="2">
    <location>
        <begin position="39"/>
        <end position="54"/>
    </location>
</feature>
<feature type="compositionally biased region" description="Low complexity" evidence="2">
    <location>
        <begin position="8"/>
        <end position="17"/>
    </location>
</feature>
<dbReference type="InterPro" id="IPR016031">
    <property type="entry name" value="Trp_RNA-bd_attenuator-like_dom"/>
</dbReference>
<dbReference type="Pfam" id="PF01987">
    <property type="entry name" value="AIM24"/>
    <property type="match status" value="1"/>
</dbReference>
<reference evidence="3" key="1">
    <citation type="submission" date="2021-07" db="EMBL/GenBank/DDBJ databases">
        <authorList>
            <person name="Branca A.L. A."/>
        </authorList>
    </citation>
    <scope>NUCLEOTIDE SEQUENCE</scope>
</reference>